<dbReference type="Proteomes" id="UP000257607">
    <property type="component" value="Plasmid p-1.1928_2"/>
</dbReference>
<keyword evidence="1" id="KW-0614">Plasmid</keyword>
<organism evidence="1 2">
    <name type="scientific">Latilactobacillus curvatus</name>
    <name type="common">Lactobacillus curvatus</name>
    <dbReference type="NCBI Taxonomy" id="28038"/>
    <lineage>
        <taxon>Bacteria</taxon>
        <taxon>Bacillati</taxon>
        <taxon>Bacillota</taxon>
        <taxon>Bacilli</taxon>
        <taxon>Lactobacillales</taxon>
        <taxon>Lactobacillaceae</taxon>
        <taxon>Latilactobacillus</taxon>
    </lineage>
</organism>
<sequence length="96" mass="10781">MMENISLKDMLSDALDAGLTFISRKKVDLNDEVLNMLILTAVDTANSQAFFTTTDLSQRIQGRFDQAYIDSIQVVDEELVILDPKEVFAHVVSTEK</sequence>
<gene>
    <name evidence="1" type="ORF">DT351_10945</name>
</gene>
<geneLocation type="plasmid" evidence="1 2">
    <name>p-1.1928_2</name>
</geneLocation>
<evidence type="ECO:0000313" key="2">
    <source>
        <dbReference type="Proteomes" id="UP000257607"/>
    </source>
</evidence>
<dbReference type="RefSeq" id="WP_116843811.1">
    <property type="nucleotide sequence ID" value="NZ_CP031005.1"/>
</dbReference>
<dbReference type="EMBL" id="CP031005">
    <property type="protein sequence ID" value="AXN36857.1"/>
    <property type="molecule type" value="Genomic_DNA"/>
</dbReference>
<accession>A0A385AH00</accession>
<name>A0A385AH00_LATCU</name>
<dbReference type="AlphaFoldDB" id="A0A385AH00"/>
<evidence type="ECO:0000313" key="1">
    <source>
        <dbReference type="EMBL" id="AXN36857.1"/>
    </source>
</evidence>
<proteinExistence type="predicted"/>
<reference evidence="1 2" key="1">
    <citation type="submission" date="2018-07" db="EMBL/GenBank/DDBJ databases">
        <title>Lactobacillus curvatus genome sequence.</title>
        <authorList>
            <person name="Prechtl R."/>
        </authorList>
    </citation>
    <scope>NUCLEOTIDE SEQUENCE [LARGE SCALE GENOMIC DNA]</scope>
    <source>
        <strain evidence="1 2">TMW 1.1928</strain>
        <plasmid evidence="1 2">p-1.1928_2</plasmid>
    </source>
</reference>
<protein>
    <submittedName>
        <fullName evidence="1">Uncharacterized protein</fullName>
    </submittedName>
</protein>